<gene>
    <name evidence="8" type="ORF">OLEA9_A003876</name>
</gene>
<dbReference type="GO" id="GO:0003677">
    <property type="term" value="F:DNA binding"/>
    <property type="evidence" value="ECO:0007669"/>
    <property type="project" value="UniProtKB-KW"/>
</dbReference>
<keyword evidence="5" id="KW-0238">DNA-binding</keyword>
<keyword evidence="7" id="KW-0539">Nucleus</keyword>
<evidence type="ECO:0000256" key="7">
    <source>
        <dbReference type="ARBA" id="ARBA00023242"/>
    </source>
</evidence>
<protein>
    <submittedName>
        <fullName evidence="8">Uncharacterized protein</fullName>
    </submittedName>
</protein>
<evidence type="ECO:0000256" key="3">
    <source>
        <dbReference type="ARBA" id="ARBA00022723"/>
    </source>
</evidence>
<sequence>MMRREESEGGSSRCQDCGNQAKKDCEHFRCRTCCKSRGFQCQTHVSSTWIPVSRRRQRHQQMQISSVAQQQQLLGSNPKRHRENPALGLEGNFPAEVSSPAMFRCVRLSSTDNAADQYAYQTSVNIGGHVFTGILYDQGPEGTYVAGESSSGGMMHPDFNAGSTGTASPPSYPSTFSAFTTGSHQFFQYPKS</sequence>
<dbReference type="PANTHER" id="PTHR31604:SF16">
    <property type="entry name" value="PROTEIN SHI RELATED SEQUENCE 3"/>
    <property type="match status" value="1"/>
</dbReference>
<dbReference type="GO" id="GO:0046872">
    <property type="term" value="F:metal ion binding"/>
    <property type="evidence" value="ECO:0007669"/>
    <property type="project" value="UniProtKB-KW"/>
</dbReference>
<dbReference type="Pfam" id="PF05142">
    <property type="entry name" value="DUF702"/>
    <property type="match status" value="1"/>
</dbReference>
<dbReference type="InterPro" id="IPR006510">
    <property type="entry name" value="Znf_LRP1"/>
</dbReference>
<dbReference type="InterPro" id="IPR007818">
    <property type="entry name" value="SHI"/>
</dbReference>
<dbReference type="Proteomes" id="UP000594638">
    <property type="component" value="Unassembled WGS sequence"/>
</dbReference>
<evidence type="ECO:0000256" key="1">
    <source>
        <dbReference type="ARBA" id="ARBA00004123"/>
    </source>
</evidence>
<evidence type="ECO:0000256" key="5">
    <source>
        <dbReference type="ARBA" id="ARBA00023125"/>
    </source>
</evidence>
<keyword evidence="9" id="KW-1185">Reference proteome</keyword>
<dbReference type="OrthoDB" id="692274at2759"/>
<dbReference type="GO" id="GO:0003700">
    <property type="term" value="F:DNA-binding transcription factor activity"/>
    <property type="evidence" value="ECO:0007669"/>
    <property type="project" value="InterPro"/>
</dbReference>
<evidence type="ECO:0000256" key="2">
    <source>
        <dbReference type="ARBA" id="ARBA00006911"/>
    </source>
</evidence>
<keyword evidence="6" id="KW-0010">Activator</keyword>
<evidence type="ECO:0000313" key="8">
    <source>
        <dbReference type="EMBL" id="CAA2989753.1"/>
    </source>
</evidence>
<comment type="caution">
    <text evidence="8">The sequence shown here is derived from an EMBL/GenBank/DDBJ whole genome shotgun (WGS) entry which is preliminary data.</text>
</comment>
<reference evidence="8 9" key="1">
    <citation type="submission" date="2019-12" db="EMBL/GenBank/DDBJ databases">
        <authorList>
            <person name="Alioto T."/>
            <person name="Alioto T."/>
            <person name="Gomez Garrido J."/>
        </authorList>
    </citation>
    <scope>NUCLEOTIDE SEQUENCE [LARGE SCALE GENOMIC DNA]</scope>
</reference>
<proteinExistence type="inferred from homology"/>
<evidence type="ECO:0000313" key="9">
    <source>
        <dbReference type="Proteomes" id="UP000594638"/>
    </source>
</evidence>
<accession>A0A8S0SDE0</accession>
<dbReference type="AlphaFoldDB" id="A0A8S0SDE0"/>
<evidence type="ECO:0000256" key="4">
    <source>
        <dbReference type="ARBA" id="ARBA00022833"/>
    </source>
</evidence>
<dbReference type="InterPro" id="IPR006511">
    <property type="entry name" value="SHI_C"/>
</dbReference>
<comment type="similarity">
    <text evidence="2">Belongs to the SHI protein family.</text>
</comment>
<name>A0A8S0SDE0_OLEEU</name>
<dbReference type="GO" id="GO:0005634">
    <property type="term" value="C:nucleus"/>
    <property type="evidence" value="ECO:0007669"/>
    <property type="project" value="UniProtKB-SubCell"/>
</dbReference>
<dbReference type="EMBL" id="CACTIH010004147">
    <property type="protein sequence ID" value="CAA2989753.1"/>
    <property type="molecule type" value="Genomic_DNA"/>
</dbReference>
<organism evidence="8 9">
    <name type="scientific">Olea europaea subsp. europaea</name>
    <dbReference type="NCBI Taxonomy" id="158383"/>
    <lineage>
        <taxon>Eukaryota</taxon>
        <taxon>Viridiplantae</taxon>
        <taxon>Streptophyta</taxon>
        <taxon>Embryophyta</taxon>
        <taxon>Tracheophyta</taxon>
        <taxon>Spermatophyta</taxon>
        <taxon>Magnoliopsida</taxon>
        <taxon>eudicotyledons</taxon>
        <taxon>Gunneridae</taxon>
        <taxon>Pentapetalae</taxon>
        <taxon>asterids</taxon>
        <taxon>lamiids</taxon>
        <taxon>Lamiales</taxon>
        <taxon>Oleaceae</taxon>
        <taxon>Oleeae</taxon>
        <taxon>Olea</taxon>
    </lineage>
</organism>
<comment type="subcellular location">
    <subcellularLocation>
        <location evidence="1">Nucleus</location>
    </subcellularLocation>
</comment>
<keyword evidence="3" id="KW-0479">Metal-binding</keyword>
<dbReference type="PANTHER" id="PTHR31604">
    <property type="entry name" value="PROTEIN LATERAL ROOT PRIMORDIUM 1"/>
    <property type="match status" value="1"/>
</dbReference>
<keyword evidence="4" id="KW-0862">Zinc</keyword>
<evidence type="ECO:0000256" key="6">
    <source>
        <dbReference type="ARBA" id="ARBA00023159"/>
    </source>
</evidence>
<dbReference type="Gramene" id="OE9A003876T1">
    <property type="protein sequence ID" value="OE9A003876C1"/>
    <property type="gene ID" value="OE9A003876"/>
</dbReference>
<dbReference type="NCBIfam" id="TIGR01624">
    <property type="entry name" value="LRP1_Cterm"/>
    <property type="match status" value="1"/>
</dbReference>
<dbReference type="GO" id="GO:0045893">
    <property type="term" value="P:positive regulation of DNA-templated transcription"/>
    <property type="evidence" value="ECO:0007669"/>
    <property type="project" value="TreeGrafter"/>
</dbReference>
<dbReference type="NCBIfam" id="TIGR01623">
    <property type="entry name" value="put_zinc_LRP1"/>
    <property type="match status" value="1"/>
</dbReference>